<evidence type="ECO:0000313" key="3">
    <source>
        <dbReference type="Proteomes" id="UP000190449"/>
    </source>
</evidence>
<dbReference type="RefSeq" id="WP_078776358.1">
    <property type="nucleotide sequence ID" value="NZ_FUWU01000020.1"/>
</dbReference>
<accession>A0A1T4MV43</accession>
<name>A0A1T4MV43_9BACT</name>
<reference evidence="2 3" key="1">
    <citation type="submission" date="2017-02" db="EMBL/GenBank/DDBJ databases">
        <authorList>
            <person name="Peterson S.W."/>
        </authorList>
    </citation>
    <scope>NUCLEOTIDE SEQUENCE [LARGE SCALE GENOMIC DNA]</scope>
    <source>
        <strain evidence="2 3">ATCC 43854</strain>
    </source>
</reference>
<dbReference type="Proteomes" id="UP000190449">
    <property type="component" value="Unassembled WGS sequence"/>
</dbReference>
<dbReference type="AlphaFoldDB" id="A0A1T4MV43"/>
<protein>
    <recommendedName>
        <fullName evidence="1">DUF7149 domain-containing protein</fullName>
    </recommendedName>
</protein>
<sequence length="177" mass="20334">MSIHFIHPKKSVNSAFLKLPVSVENMERFSTSLVNLSKKRNPERDEEYHKGEIWKFLRGIFEPDYSVQVKRPIDLAIFNGNDTNAKPAVIIEVKSPTNAAEMFSASKPNVKSLQELVYYFMLECKMSIITMLAGQVSIFLSTKKRTPAPMCEGYYHNGTTMKFFSDVKYTSFQSKRQ</sequence>
<dbReference type="EMBL" id="FUWU01000020">
    <property type="protein sequence ID" value="SJZ70919.1"/>
    <property type="molecule type" value="Genomic_DNA"/>
</dbReference>
<dbReference type="STRING" id="28122.SAMN02745108_01400"/>
<organism evidence="2 3">
    <name type="scientific">Fibrobacter intestinalis</name>
    <dbReference type="NCBI Taxonomy" id="28122"/>
    <lineage>
        <taxon>Bacteria</taxon>
        <taxon>Pseudomonadati</taxon>
        <taxon>Fibrobacterota</taxon>
        <taxon>Fibrobacteria</taxon>
        <taxon>Fibrobacterales</taxon>
        <taxon>Fibrobacteraceae</taxon>
        <taxon>Fibrobacter</taxon>
    </lineage>
</organism>
<feature type="domain" description="DUF7149" evidence="1">
    <location>
        <begin position="7"/>
        <end position="124"/>
    </location>
</feature>
<dbReference type="InterPro" id="IPR055573">
    <property type="entry name" value="DUF7149"/>
</dbReference>
<proteinExistence type="predicted"/>
<gene>
    <name evidence="2" type="ORF">SAMN02745108_01400</name>
</gene>
<dbReference type="Pfam" id="PF23653">
    <property type="entry name" value="DUF7149"/>
    <property type="match status" value="1"/>
</dbReference>
<evidence type="ECO:0000313" key="2">
    <source>
        <dbReference type="EMBL" id="SJZ70919.1"/>
    </source>
</evidence>
<evidence type="ECO:0000259" key="1">
    <source>
        <dbReference type="Pfam" id="PF23653"/>
    </source>
</evidence>